<organism evidence="4 5">
    <name type="scientific">Anaerotignum faecicola</name>
    <dbReference type="NCBI Taxonomy" id="2358141"/>
    <lineage>
        <taxon>Bacteria</taxon>
        <taxon>Bacillati</taxon>
        <taxon>Bacillota</taxon>
        <taxon>Clostridia</taxon>
        <taxon>Lachnospirales</taxon>
        <taxon>Anaerotignaceae</taxon>
        <taxon>Anaerotignum</taxon>
    </lineage>
</organism>
<dbReference type="PANTHER" id="PTHR43656:SF2">
    <property type="entry name" value="BINDING OXIDOREDUCTASE, PUTATIVE (AFU_ORTHOLOGUE AFUA_2G08260)-RELATED"/>
    <property type="match status" value="1"/>
</dbReference>
<dbReference type="OrthoDB" id="9772736at2"/>
<dbReference type="InterPro" id="IPR001155">
    <property type="entry name" value="OxRdtase_FMN_N"/>
</dbReference>
<evidence type="ECO:0000259" key="3">
    <source>
        <dbReference type="Pfam" id="PF00724"/>
    </source>
</evidence>
<dbReference type="EMBL" id="BHVZ01000001">
    <property type="protein sequence ID" value="GCB28492.1"/>
    <property type="molecule type" value="Genomic_DNA"/>
</dbReference>
<protein>
    <recommendedName>
        <fullName evidence="3">NADH:flavin oxidoreductase/NADH oxidase N-terminal domain-containing protein</fullName>
    </recommendedName>
</protein>
<comment type="caution">
    <text evidence="4">The sequence shown here is derived from an EMBL/GenBank/DDBJ whole genome shotgun (WGS) entry which is preliminary data.</text>
</comment>
<evidence type="ECO:0000313" key="4">
    <source>
        <dbReference type="EMBL" id="GCB28492.1"/>
    </source>
</evidence>
<dbReference type="Gene3D" id="3.20.20.70">
    <property type="entry name" value="Aldolase class I"/>
    <property type="match status" value="1"/>
</dbReference>
<dbReference type="Proteomes" id="UP000287361">
    <property type="component" value="Unassembled WGS sequence"/>
</dbReference>
<dbReference type="InterPro" id="IPR051799">
    <property type="entry name" value="NADH_flavin_oxidoreductase"/>
</dbReference>
<evidence type="ECO:0000313" key="5">
    <source>
        <dbReference type="Proteomes" id="UP000287361"/>
    </source>
</evidence>
<dbReference type="InterPro" id="IPR013785">
    <property type="entry name" value="Aldolase_TIM"/>
</dbReference>
<reference evidence="4 5" key="1">
    <citation type="submission" date="2018-10" db="EMBL/GenBank/DDBJ databases">
        <title>Draft Genome Sequence of Anaerotignum sp. KCTC 15736.</title>
        <authorList>
            <person name="Choi S.H."/>
            <person name="Kim J.S."/>
            <person name="Kang S.W."/>
            <person name="Lee J.S."/>
            <person name="Park S.H."/>
        </authorList>
    </citation>
    <scope>NUCLEOTIDE SEQUENCE [LARGE SCALE GENOMIC DNA]</scope>
    <source>
        <strain evidence="4 5">KCTC 15736</strain>
    </source>
</reference>
<proteinExistence type="predicted"/>
<keyword evidence="2" id="KW-0560">Oxidoreductase</keyword>
<dbReference type="PANTHER" id="PTHR43656">
    <property type="entry name" value="BINDING OXIDOREDUCTASE, PUTATIVE (AFU_ORTHOLOGUE AFUA_2G08260)-RELATED"/>
    <property type="match status" value="1"/>
</dbReference>
<evidence type="ECO:0000256" key="2">
    <source>
        <dbReference type="ARBA" id="ARBA00023002"/>
    </source>
</evidence>
<accession>A0A401LAI7</accession>
<dbReference type="SUPFAM" id="SSF51395">
    <property type="entry name" value="FMN-linked oxidoreductases"/>
    <property type="match status" value="1"/>
</dbReference>
<dbReference type="GO" id="GO:0010181">
    <property type="term" value="F:FMN binding"/>
    <property type="evidence" value="ECO:0007669"/>
    <property type="project" value="InterPro"/>
</dbReference>
<sequence>MDLAFTSCKIKFLYCKNRFMRSATWEAKATEDGNMTSALYEVYENLAKNEVRFICTGMTRTTEEECANEKMLGIYADSFIEEYKHLTQMVHGYGAKS</sequence>
<name>A0A401LAI7_9FIRM</name>
<keyword evidence="5" id="KW-1185">Reference proteome</keyword>
<keyword evidence="1" id="KW-0285">Flavoprotein</keyword>
<gene>
    <name evidence="4" type="ORF">KGMB03357_01530</name>
</gene>
<feature type="domain" description="NADH:flavin oxidoreductase/NADH oxidase N-terminal" evidence="3">
    <location>
        <begin position="5"/>
        <end position="96"/>
    </location>
</feature>
<dbReference type="Pfam" id="PF00724">
    <property type="entry name" value="Oxidored_FMN"/>
    <property type="match status" value="1"/>
</dbReference>
<dbReference type="GO" id="GO:0016491">
    <property type="term" value="F:oxidoreductase activity"/>
    <property type="evidence" value="ECO:0007669"/>
    <property type="project" value="UniProtKB-KW"/>
</dbReference>
<dbReference type="AlphaFoldDB" id="A0A401LAI7"/>
<evidence type="ECO:0000256" key="1">
    <source>
        <dbReference type="ARBA" id="ARBA00022630"/>
    </source>
</evidence>